<dbReference type="OrthoDB" id="5865526at2759"/>
<evidence type="ECO:0000313" key="2">
    <source>
        <dbReference type="EMBL" id="KHJ96049.1"/>
    </source>
</evidence>
<reference evidence="2 3" key="1">
    <citation type="submission" date="2014-03" db="EMBL/GenBank/DDBJ databases">
        <title>Draft genome of the hookworm Oesophagostomum dentatum.</title>
        <authorList>
            <person name="Mitreva M."/>
        </authorList>
    </citation>
    <scope>NUCLEOTIDE SEQUENCE [LARGE SCALE GENOMIC DNA]</scope>
    <source>
        <strain evidence="2 3">OD-Hann</strain>
    </source>
</reference>
<protein>
    <submittedName>
        <fullName evidence="2">Uncharacterized protein</fullName>
    </submittedName>
</protein>
<dbReference type="EMBL" id="KN549776">
    <property type="protein sequence ID" value="KHJ96049.1"/>
    <property type="molecule type" value="Genomic_DNA"/>
</dbReference>
<evidence type="ECO:0000313" key="3">
    <source>
        <dbReference type="Proteomes" id="UP000053660"/>
    </source>
</evidence>
<gene>
    <name evidence="2" type="ORF">OESDEN_03992</name>
</gene>
<keyword evidence="3" id="KW-1185">Reference proteome</keyword>
<feature type="region of interest" description="Disordered" evidence="1">
    <location>
        <begin position="104"/>
        <end position="125"/>
    </location>
</feature>
<proteinExistence type="predicted"/>
<evidence type="ECO:0000256" key="1">
    <source>
        <dbReference type="SAM" id="MobiDB-lite"/>
    </source>
</evidence>
<accession>A0A0B1TFL5</accession>
<name>A0A0B1TFL5_OESDE</name>
<sequence length="193" mass="21198">MITKVKIFGRYWPALLDGSSEISILPARVLLRAKGDGYDIDNKVKELMIDQSTKVYDASGCVMSFLTIVEAGEVTTPVYIAKVEDDLVILGTNTLHRTRYQFRKESEPKKATSVGNQSGEDNPRTGELKMATVKKSEFVALGAVKWVSLTGCKGQSNWMLESSSEMIPSGVLHTDKNGLAEIPVINRSEEAVN</sequence>
<dbReference type="Proteomes" id="UP000053660">
    <property type="component" value="Unassembled WGS sequence"/>
</dbReference>
<organism evidence="2 3">
    <name type="scientific">Oesophagostomum dentatum</name>
    <name type="common">Nodular worm</name>
    <dbReference type="NCBI Taxonomy" id="61180"/>
    <lineage>
        <taxon>Eukaryota</taxon>
        <taxon>Metazoa</taxon>
        <taxon>Ecdysozoa</taxon>
        <taxon>Nematoda</taxon>
        <taxon>Chromadorea</taxon>
        <taxon>Rhabditida</taxon>
        <taxon>Rhabditina</taxon>
        <taxon>Rhabditomorpha</taxon>
        <taxon>Strongyloidea</taxon>
        <taxon>Strongylidae</taxon>
        <taxon>Oesophagostomum</taxon>
    </lineage>
</organism>
<dbReference type="AlphaFoldDB" id="A0A0B1TFL5"/>